<dbReference type="Proteomes" id="UP000654123">
    <property type="component" value="Unassembled WGS sequence"/>
</dbReference>
<dbReference type="RefSeq" id="WP_189536475.1">
    <property type="nucleotide sequence ID" value="NZ_BMSV01000008.1"/>
</dbReference>
<sequence length="289" mass="30609">MPGIITVGLDGTDPALAAADWAADEAERRGASLRLVHAWKWGPVDVVHGADRAVEEDWVRRALSEARARVAETHPDLHVTTEVLDGDPVPSLVAEASRSEVLALGSRGYGTLTGYLVGSVSLHVLRQANGPVVMVREPARPAARPGPAEVVVGIEDPGRDGGAVLRFAFEAAAGRGVPLRAVHAWSLPASVGWSPASLYVADQANDLEQVEKAALGDVLKPWREAYPQVEVVEHCEFGSASEVLLSSGDRAELVVVGRRDHGEGMRRLGSVTHAVLHHATTPVAVVPHD</sequence>
<dbReference type="InterPro" id="IPR014729">
    <property type="entry name" value="Rossmann-like_a/b/a_fold"/>
</dbReference>
<reference evidence="3" key="1">
    <citation type="journal article" date="2014" name="Int. J. Syst. Evol. Microbiol.">
        <title>Complete genome sequence of Corynebacterium casei LMG S-19264T (=DSM 44701T), isolated from a smear-ripened cheese.</title>
        <authorList>
            <consortium name="US DOE Joint Genome Institute (JGI-PGF)"/>
            <person name="Walter F."/>
            <person name="Albersmeier A."/>
            <person name="Kalinowski J."/>
            <person name="Ruckert C."/>
        </authorList>
    </citation>
    <scope>NUCLEOTIDE SEQUENCE</scope>
    <source>
        <strain evidence="3">JCM 4335</strain>
    </source>
</reference>
<reference evidence="3" key="2">
    <citation type="submission" date="2020-09" db="EMBL/GenBank/DDBJ databases">
        <authorList>
            <person name="Sun Q."/>
            <person name="Ohkuma M."/>
        </authorList>
    </citation>
    <scope>NUCLEOTIDE SEQUENCE</scope>
    <source>
        <strain evidence="3">JCM 4335</strain>
    </source>
</reference>
<evidence type="ECO:0000313" key="3">
    <source>
        <dbReference type="EMBL" id="GGQ20010.1"/>
    </source>
</evidence>
<name>A0A918B6B8_9ACTN</name>
<gene>
    <name evidence="3" type="ORF">GCM10010249_43480</name>
</gene>
<accession>A0A918B6B8</accession>
<dbReference type="EMBL" id="BMSV01000008">
    <property type="protein sequence ID" value="GGQ20010.1"/>
    <property type="molecule type" value="Genomic_DNA"/>
</dbReference>
<proteinExistence type="inferred from homology"/>
<comment type="caution">
    <text evidence="3">The sequence shown here is derived from an EMBL/GenBank/DDBJ whole genome shotgun (WGS) entry which is preliminary data.</text>
</comment>
<dbReference type="InterPro" id="IPR006016">
    <property type="entry name" value="UspA"/>
</dbReference>
<feature type="domain" description="UspA" evidence="2">
    <location>
        <begin position="150"/>
        <end position="287"/>
    </location>
</feature>
<comment type="similarity">
    <text evidence="1">Belongs to the universal stress protein A family.</text>
</comment>
<dbReference type="AlphaFoldDB" id="A0A918B6B8"/>
<dbReference type="PANTHER" id="PTHR46553">
    <property type="entry name" value="ADENINE NUCLEOTIDE ALPHA HYDROLASES-LIKE SUPERFAMILY PROTEIN"/>
    <property type="match status" value="1"/>
</dbReference>
<evidence type="ECO:0000256" key="1">
    <source>
        <dbReference type="ARBA" id="ARBA00008791"/>
    </source>
</evidence>
<dbReference type="Gene3D" id="3.40.50.620">
    <property type="entry name" value="HUPs"/>
    <property type="match status" value="2"/>
</dbReference>
<dbReference type="Pfam" id="PF00582">
    <property type="entry name" value="Usp"/>
    <property type="match status" value="2"/>
</dbReference>
<feature type="domain" description="UspA" evidence="2">
    <location>
        <begin position="4"/>
        <end position="136"/>
    </location>
</feature>
<dbReference type="InterPro" id="IPR006015">
    <property type="entry name" value="Universal_stress_UspA"/>
</dbReference>
<protein>
    <submittedName>
        <fullName evidence="3">Universal stress protein</fullName>
    </submittedName>
</protein>
<dbReference type="PRINTS" id="PR01438">
    <property type="entry name" value="UNVRSLSTRESS"/>
</dbReference>
<organism evidence="3 4">
    <name type="scientific">Streptomyces roseolilacinus</name>
    <dbReference type="NCBI Taxonomy" id="66904"/>
    <lineage>
        <taxon>Bacteria</taxon>
        <taxon>Bacillati</taxon>
        <taxon>Actinomycetota</taxon>
        <taxon>Actinomycetes</taxon>
        <taxon>Kitasatosporales</taxon>
        <taxon>Streptomycetaceae</taxon>
        <taxon>Streptomyces</taxon>
    </lineage>
</organism>
<dbReference type="SUPFAM" id="SSF52402">
    <property type="entry name" value="Adenine nucleotide alpha hydrolases-like"/>
    <property type="match status" value="2"/>
</dbReference>
<evidence type="ECO:0000259" key="2">
    <source>
        <dbReference type="Pfam" id="PF00582"/>
    </source>
</evidence>
<keyword evidence="4" id="KW-1185">Reference proteome</keyword>
<dbReference type="PANTHER" id="PTHR46553:SF3">
    <property type="entry name" value="ADENINE NUCLEOTIDE ALPHA HYDROLASES-LIKE SUPERFAMILY PROTEIN"/>
    <property type="match status" value="1"/>
</dbReference>
<evidence type="ECO:0000313" key="4">
    <source>
        <dbReference type="Proteomes" id="UP000654123"/>
    </source>
</evidence>